<dbReference type="SUPFAM" id="SSF52218">
    <property type="entry name" value="Flavoproteins"/>
    <property type="match status" value="1"/>
</dbReference>
<proteinExistence type="predicted"/>
<keyword evidence="2" id="KW-0288">FMN</keyword>
<dbReference type="AlphaFoldDB" id="A0A644WTT7"/>
<reference evidence="4" key="1">
    <citation type="submission" date="2019-08" db="EMBL/GenBank/DDBJ databases">
        <authorList>
            <person name="Kucharzyk K."/>
            <person name="Murdoch R.W."/>
            <person name="Higgins S."/>
            <person name="Loffler F."/>
        </authorList>
    </citation>
    <scope>NUCLEOTIDE SEQUENCE</scope>
</reference>
<gene>
    <name evidence="4" type="primary">sgcG_10</name>
    <name evidence="4" type="ORF">SDC9_53651</name>
</gene>
<evidence type="ECO:0000313" key="4">
    <source>
        <dbReference type="EMBL" id="MPM07345.1"/>
    </source>
</evidence>
<organism evidence="4">
    <name type="scientific">bioreactor metagenome</name>
    <dbReference type="NCBI Taxonomy" id="1076179"/>
    <lineage>
        <taxon>unclassified sequences</taxon>
        <taxon>metagenomes</taxon>
        <taxon>ecological metagenomes</taxon>
    </lineage>
</organism>
<dbReference type="InterPro" id="IPR051796">
    <property type="entry name" value="ISF_SsuE-like"/>
</dbReference>
<keyword evidence="1" id="KW-0285">Flavoprotein</keyword>
<dbReference type="Pfam" id="PF03358">
    <property type="entry name" value="FMN_red"/>
    <property type="match status" value="1"/>
</dbReference>
<feature type="domain" description="NADPH-dependent FMN reductase-like" evidence="3">
    <location>
        <begin position="1"/>
        <end position="155"/>
    </location>
</feature>
<protein>
    <submittedName>
        <fullName evidence="4">2-amino-4-deoxychorismate dehydrogenase</fullName>
        <ecNumber evidence="4">1.3.99.24</ecNumber>
    </submittedName>
</protein>
<accession>A0A644WTT7</accession>
<keyword evidence="4" id="KW-0560">Oxidoreductase</keyword>
<dbReference type="InterPro" id="IPR029039">
    <property type="entry name" value="Flavoprotein-like_sf"/>
</dbReference>
<dbReference type="InterPro" id="IPR005025">
    <property type="entry name" value="FMN_Rdtase-like_dom"/>
</dbReference>
<evidence type="ECO:0000256" key="2">
    <source>
        <dbReference type="ARBA" id="ARBA00022643"/>
    </source>
</evidence>
<name>A0A644WTT7_9ZZZZ</name>
<sequence>MNVVAINGSPRKDGNTAAALRLMADELEKQGIGVEIIQIGHLPIHGCIACGHCQTSEGNWCVFTDDIVNEVSAKMRAADGLILASPTYFAGITGSLKSFLDRVFMSGWGKFRLKVATSVAAVRRAGGVDVVHQLNDFLELAETVIPPSQYWTLAFGMEKGEVLQDGEGTQTLRKNARAMAWLLKLIEAGKGKVPLPEDEPREITNFIR</sequence>
<dbReference type="PANTHER" id="PTHR43278:SF4">
    <property type="entry name" value="NAD(P)H-DEPENDENT FMN-CONTAINING OXIDOREDUCTASE YWQN-RELATED"/>
    <property type="match status" value="1"/>
</dbReference>
<dbReference type="GO" id="GO:0016491">
    <property type="term" value="F:oxidoreductase activity"/>
    <property type="evidence" value="ECO:0007669"/>
    <property type="project" value="UniProtKB-KW"/>
</dbReference>
<dbReference type="Gene3D" id="3.40.50.360">
    <property type="match status" value="1"/>
</dbReference>
<evidence type="ECO:0000259" key="3">
    <source>
        <dbReference type="Pfam" id="PF03358"/>
    </source>
</evidence>
<dbReference type="EC" id="1.3.99.24" evidence="4"/>
<dbReference type="PANTHER" id="PTHR43278">
    <property type="entry name" value="NAD(P)H-DEPENDENT FMN-CONTAINING OXIDOREDUCTASE YWQN-RELATED"/>
    <property type="match status" value="1"/>
</dbReference>
<dbReference type="EMBL" id="VSSQ01001325">
    <property type="protein sequence ID" value="MPM07345.1"/>
    <property type="molecule type" value="Genomic_DNA"/>
</dbReference>
<evidence type="ECO:0000256" key="1">
    <source>
        <dbReference type="ARBA" id="ARBA00022630"/>
    </source>
</evidence>
<comment type="caution">
    <text evidence="4">The sequence shown here is derived from an EMBL/GenBank/DDBJ whole genome shotgun (WGS) entry which is preliminary data.</text>
</comment>